<dbReference type="PANTHER" id="PTHR30576:SF20">
    <property type="entry name" value="QUINOVOSAMINEPHOSPHOTRANSFERAE-RELATED"/>
    <property type="match status" value="1"/>
</dbReference>
<dbReference type="GO" id="GO:0016780">
    <property type="term" value="F:phosphotransferase activity, for other substituted phosphate groups"/>
    <property type="evidence" value="ECO:0007669"/>
    <property type="project" value="TreeGrafter"/>
</dbReference>
<accession>A0A512CZR2</accession>
<dbReference type="RefSeq" id="WP_147065290.1">
    <property type="nucleotide sequence ID" value="NZ_BAAARO010000013.1"/>
</dbReference>
<evidence type="ECO:0000313" key="3">
    <source>
        <dbReference type="EMBL" id="GEO29701.1"/>
    </source>
</evidence>
<feature type="domain" description="Bacterial sugar transferase" evidence="2">
    <location>
        <begin position="12"/>
        <end position="203"/>
    </location>
</feature>
<dbReference type="AlphaFoldDB" id="A0A512CZR2"/>
<dbReference type="InterPro" id="IPR003362">
    <property type="entry name" value="Bact_transf"/>
</dbReference>
<dbReference type="EMBL" id="BJYX01000006">
    <property type="protein sequence ID" value="GEO29701.1"/>
    <property type="molecule type" value="Genomic_DNA"/>
</dbReference>
<name>A0A512CZR2_9MICO</name>
<proteinExistence type="inferred from homology"/>
<evidence type="ECO:0000313" key="4">
    <source>
        <dbReference type="Proteomes" id="UP000321534"/>
    </source>
</evidence>
<evidence type="ECO:0000259" key="2">
    <source>
        <dbReference type="Pfam" id="PF02397"/>
    </source>
</evidence>
<dbReference type="OrthoDB" id="9808602at2"/>
<dbReference type="Pfam" id="PF02397">
    <property type="entry name" value="Bac_transf"/>
    <property type="match status" value="1"/>
</dbReference>
<dbReference type="PANTHER" id="PTHR30576">
    <property type="entry name" value="COLANIC BIOSYNTHESIS UDP-GLUCOSE LIPID CARRIER TRANSFERASE"/>
    <property type="match status" value="1"/>
</dbReference>
<sequence>MLTKQGSSALSKRALDVTASVLGLVLTSPALGVICAAIKLDSPGPVLFRQDRVGRGGRTFRIHKFRTMRASHDGRLVSGTGDVRVTRVGRVLRKSKLDELPQLLDVLRGDMSLVGPRPEVPVYVAQWPPEMRDLILSVRPGITDPASIEFRNEADELAAAPDPETYYVQELLPRKTAAYAQYVRTRSFTKDLVVLGQTLRAVISG</sequence>
<comment type="caution">
    <text evidence="3">The sequence shown here is derived from an EMBL/GenBank/DDBJ whole genome shotgun (WGS) entry which is preliminary data.</text>
</comment>
<comment type="similarity">
    <text evidence="1">Belongs to the bacterial sugar transferase family.</text>
</comment>
<evidence type="ECO:0000256" key="1">
    <source>
        <dbReference type="ARBA" id="ARBA00006464"/>
    </source>
</evidence>
<keyword evidence="4" id="KW-1185">Reference proteome</keyword>
<protein>
    <submittedName>
        <fullName evidence="3">Sugar transferase</fullName>
    </submittedName>
</protein>
<gene>
    <name evidence="3" type="primary">wlbG</name>
    <name evidence="3" type="ORF">TAE01_15110</name>
</gene>
<keyword evidence="3" id="KW-0808">Transferase</keyword>
<organism evidence="3 4">
    <name type="scientific">Terrabacter aerolatus</name>
    <dbReference type="NCBI Taxonomy" id="422442"/>
    <lineage>
        <taxon>Bacteria</taxon>
        <taxon>Bacillati</taxon>
        <taxon>Actinomycetota</taxon>
        <taxon>Actinomycetes</taxon>
        <taxon>Micrococcales</taxon>
        <taxon>Intrasporangiaceae</taxon>
        <taxon>Terrabacter</taxon>
    </lineage>
</organism>
<dbReference type="Proteomes" id="UP000321534">
    <property type="component" value="Unassembled WGS sequence"/>
</dbReference>
<reference evidence="3 4" key="1">
    <citation type="submission" date="2019-07" db="EMBL/GenBank/DDBJ databases">
        <title>Whole genome shotgun sequence of Terrabacter aerolatus NBRC 106305.</title>
        <authorList>
            <person name="Hosoyama A."/>
            <person name="Uohara A."/>
            <person name="Ohji S."/>
            <person name="Ichikawa N."/>
        </authorList>
    </citation>
    <scope>NUCLEOTIDE SEQUENCE [LARGE SCALE GENOMIC DNA]</scope>
    <source>
        <strain evidence="3 4">NBRC 106305</strain>
    </source>
</reference>